<dbReference type="GO" id="GO:0043177">
    <property type="term" value="F:organic acid binding"/>
    <property type="evidence" value="ECO:0007669"/>
    <property type="project" value="TreeGrafter"/>
</dbReference>
<feature type="domain" description="Globin" evidence="8">
    <location>
        <begin position="7"/>
        <end position="147"/>
    </location>
</feature>
<keyword evidence="4 7" id="KW-0561">Oxygen transport</keyword>
<reference evidence="9" key="1">
    <citation type="submission" date="2025-08" db="UniProtKB">
        <authorList>
            <consortium name="Ensembl"/>
        </authorList>
    </citation>
    <scope>IDENTIFICATION</scope>
</reference>
<dbReference type="PRINTS" id="PR00612">
    <property type="entry name" value="ALPHAHAEM"/>
</dbReference>
<dbReference type="GO" id="GO:0046872">
    <property type="term" value="F:metal ion binding"/>
    <property type="evidence" value="ECO:0007669"/>
    <property type="project" value="UniProtKB-KW"/>
</dbReference>
<dbReference type="Proteomes" id="UP000694569">
    <property type="component" value="Unplaced"/>
</dbReference>
<evidence type="ECO:0000256" key="3">
    <source>
        <dbReference type="ARBA" id="ARBA00022617"/>
    </source>
</evidence>
<dbReference type="InterPro" id="IPR000971">
    <property type="entry name" value="Globin"/>
</dbReference>
<proteinExistence type="inferred from homology"/>
<comment type="similarity">
    <text evidence="1 7">Belongs to the globin family.</text>
</comment>
<dbReference type="PANTHER" id="PTHR11442">
    <property type="entry name" value="HEMOGLOBIN FAMILY MEMBER"/>
    <property type="match status" value="1"/>
</dbReference>
<dbReference type="OrthoDB" id="8751793at2759"/>
<dbReference type="GO" id="GO:0072562">
    <property type="term" value="C:blood microparticle"/>
    <property type="evidence" value="ECO:0007669"/>
    <property type="project" value="TreeGrafter"/>
</dbReference>
<keyword evidence="6" id="KW-0408">Iron</keyword>
<dbReference type="InterPro" id="IPR012292">
    <property type="entry name" value="Globin/Proto"/>
</dbReference>
<keyword evidence="2 7" id="KW-0813">Transport</keyword>
<dbReference type="Gene3D" id="1.10.490.10">
    <property type="entry name" value="Globins"/>
    <property type="match status" value="1"/>
</dbReference>
<evidence type="ECO:0000259" key="8">
    <source>
        <dbReference type="PROSITE" id="PS01033"/>
    </source>
</evidence>
<dbReference type="InterPro" id="IPR002338">
    <property type="entry name" value="Hemoglobin_a-typ"/>
</dbReference>
<dbReference type="Ensembl" id="ENSLLET00000021954.1">
    <property type="protein sequence ID" value="ENSLLEP00000021137.1"/>
    <property type="gene ID" value="ENSLLEG00000013390.1"/>
</dbReference>
<sequence>MASTSACLSAEEKEALASFWAKLAPEASVVGAEAMFRFLTVCPDAKSHFSRFDQSQGSPDLITHGEKILNAIGAGITDLDNLSTVMTALTELHTNKLKIPSEHMKDLSCTILVTLARNYPEDFTHEHHNAWKKYLCMLHNVLLSKSS</sequence>
<evidence type="ECO:0000256" key="2">
    <source>
        <dbReference type="ARBA" id="ARBA00022448"/>
    </source>
</evidence>
<dbReference type="InterPro" id="IPR009050">
    <property type="entry name" value="Globin-like_sf"/>
</dbReference>
<dbReference type="GO" id="GO:0019825">
    <property type="term" value="F:oxygen binding"/>
    <property type="evidence" value="ECO:0007669"/>
    <property type="project" value="InterPro"/>
</dbReference>
<dbReference type="GO" id="GO:0005833">
    <property type="term" value="C:hemoglobin complex"/>
    <property type="evidence" value="ECO:0007669"/>
    <property type="project" value="InterPro"/>
</dbReference>
<dbReference type="GeneTree" id="ENSGT00940000158623"/>
<evidence type="ECO:0000313" key="10">
    <source>
        <dbReference type="Proteomes" id="UP000694569"/>
    </source>
</evidence>
<dbReference type="InterPro" id="IPR050056">
    <property type="entry name" value="Hemoglobin_oxygen_transport"/>
</dbReference>
<evidence type="ECO:0000256" key="4">
    <source>
        <dbReference type="ARBA" id="ARBA00022621"/>
    </source>
</evidence>
<evidence type="ECO:0000256" key="7">
    <source>
        <dbReference type="RuleBase" id="RU000356"/>
    </source>
</evidence>
<keyword evidence="5" id="KW-0479">Metal-binding</keyword>
<accession>A0A8C5MYZ4</accession>
<keyword evidence="10" id="KW-1185">Reference proteome</keyword>
<evidence type="ECO:0000256" key="5">
    <source>
        <dbReference type="ARBA" id="ARBA00022723"/>
    </source>
</evidence>
<dbReference type="GO" id="GO:0042744">
    <property type="term" value="P:hydrogen peroxide catabolic process"/>
    <property type="evidence" value="ECO:0007669"/>
    <property type="project" value="TreeGrafter"/>
</dbReference>
<evidence type="ECO:0000256" key="6">
    <source>
        <dbReference type="ARBA" id="ARBA00023004"/>
    </source>
</evidence>
<organism evidence="9 10">
    <name type="scientific">Leptobrachium leishanense</name>
    <name type="common">Leishan spiny toad</name>
    <dbReference type="NCBI Taxonomy" id="445787"/>
    <lineage>
        <taxon>Eukaryota</taxon>
        <taxon>Metazoa</taxon>
        <taxon>Chordata</taxon>
        <taxon>Craniata</taxon>
        <taxon>Vertebrata</taxon>
        <taxon>Euteleostomi</taxon>
        <taxon>Amphibia</taxon>
        <taxon>Batrachia</taxon>
        <taxon>Anura</taxon>
        <taxon>Pelobatoidea</taxon>
        <taxon>Megophryidae</taxon>
        <taxon>Leptobrachium</taxon>
    </lineage>
</organism>
<keyword evidence="3 7" id="KW-0349">Heme</keyword>
<evidence type="ECO:0000256" key="1">
    <source>
        <dbReference type="ARBA" id="ARBA00008705"/>
    </source>
</evidence>
<evidence type="ECO:0000313" key="9">
    <source>
        <dbReference type="Ensembl" id="ENSLLEP00000021137.1"/>
    </source>
</evidence>
<dbReference type="GO" id="GO:0031838">
    <property type="term" value="C:haptoglobin-hemoglobin complex"/>
    <property type="evidence" value="ECO:0007669"/>
    <property type="project" value="TreeGrafter"/>
</dbReference>
<dbReference type="PROSITE" id="PS01033">
    <property type="entry name" value="GLOBIN"/>
    <property type="match status" value="1"/>
</dbReference>
<reference evidence="9" key="2">
    <citation type="submission" date="2025-09" db="UniProtKB">
        <authorList>
            <consortium name="Ensembl"/>
        </authorList>
    </citation>
    <scope>IDENTIFICATION</scope>
</reference>
<dbReference type="SUPFAM" id="SSF46458">
    <property type="entry name" value="Globin-like"/>
    <property type="match status" value="1"/>
</dbReference>
<dbReference type="GO" id="GO:0005344">
    <property type="term" value="F:oxygen carrier activity"/>
    <property type="evidence" value="ECO:0007669"/>
    <property type="project" value="UniProtKB-KW"/>
</dbReference>
<protein>
    <recommendedName>
        <fullName evidence="8">Globin domain-containing protein</fullName>
    </recommendedName>
</protein>
<dbReference type="Pfam" id="PF00042">
    <property type="entry name" value="Globin"/>
    <property type="match status" value="1"/>
</dbReference>
<dbReference type="GO" id="GO:0020037">
    <property type="term" value="F:heme binding"/>
    <property type="evidence" value="ECO:0007669"/>
    <property type="project" value="InterPro"/>
</dbReference>
<dbReference type="GO" id="GO:0031720">
    <property type="term" value="F:haptoglobin binding"/>
    <property type="evidence" value="ECO:0007669"/>
    <property type="project" value="TreeGrafter"/>
</dbReference>
<name>A0A8C5MYZ4_9ANUR</name>
<dbReference type="PANTHER" id="PTHR11442:SF41">
    <property type="entry name" value="HEMOGLOBIN SUBUNIT ZETA"/>
    <property type="match status" value="1"/>
</dbReference>
<dbReference type="GO" id="GO:0004601">
    <property type="term" value="F:peroxidase activity"/>
    <property type="evidence" value="ECO:0007669"/>
    <property type="project" value="TreeGrafter"/>
</dbReference>
<dbReference type="AlphaFoldDB" id="A0A8C5MYZ4"/>